<dbReference type="AlphaFoldDB" id="A0A963YQ20"/>
<proteinExistence type="inferred from homology"/>
<dbReference type="PANTHER" id="PTHR24320:SF148">
    <property type="entry name" value="NAD(P)-BINDING ROSSMANN-FOLD SUPERFAMILY PROTEIN"/>
    <property type="match status" value="1"/>
</dbReference>
<dbReference type="Proteomes" id="UP000708298">
    <property type="component" value="Unassembled WGS sequence"/>
</dbReference>
<gene>
    <name evidence="4" type="ORF">ASILVAE211_03265</name>
</gene>
<dbReference type="InterPro" id="IPR002347">
    <property type="entry name" value="SDR_fam"/>
</dbReference>
<keyword evidence="2" id="KW-0560">Oxidoreductase</keyword>
<name>A0A963YQ20_9PROT</name>
<evidence type="ECO:0000256" key="3">
    <source>
        <dbReference type="RuleBase" id="RU000363"/>
    </source>
</evidence>
<dbReference type="PRINTS" id="PR00080">
    <property type="entry name" value="SDRFAMILY"/>
</dbReference>
<comment type="caution">
    <text evidence="4">The sequence shown here is derived from an EMBL/GenBank/DDBJ whole genome shotgun (WGS) entry which is preliminary data.</text>
</comment>
<dbReference type="RefSeq" id="WP_227319839.1">
    <property type="nucleotide sequence ID" value="NZ_JAESVB010000001.1"/>
</dbReference>
<protein>
    <submittedName>
        <fullName evidence="4">SDR family NAD(P)-dependent oxidoreductase</fullName>
    </submittedName>
</protein>
<evidence type="ECO:0000313" key="5">
    <source>
        <dbReference type="Proteomes" id="UP000708298"/>
    </source>
</evidence>
<reference evidence="4" key="2">
    <citation type="submission" date="2021-01" db="EMBL/GenBank/DDBJ databases">
        <authorList>
            <person name="Mieszkin S."/>
            <person name="Pouder E."/>
            <person name="Alain K."/>
        </authorList>
    </citation>
    <scope>NUCLEOTIDE SEQUENCE</scope>
    <source>
        <strain evidence="4">HW T2.11</strain>
    </source>
</reference>
<evidence type="ECO:0000256" key="2">
    <source>
        <dbReference type="ARBA" id="ARBA00023002"/>
    </source>
</evidence>
<sequence length="278" mass="30110">MTNPVTPLHAVVTGATSGIGRWIARGLAQSGFSLTLIARDDMRADRARRWITATVPDAAIDIIRADLSSLKETRAAAAAILSAHPRIDLLVNNAGLLSHDRQVTAEGREKTLATNLLSPLALTEALLPAMPATGRIVMIGSSSADRARIDPDDLELKQHWRMARAYARSKLALLMMSRNLAETLKPRGVTVNIVHPGLVATSIVRHGGIDEFVWQLLGRFALTPEQGAQTPLYACLSPDLAGRTGLYLKRRREAKPNALVFDRALVARVETAVTRLLG</sequence>
<evidence type="ECO:0000256" key="1">
    <source>
        <dbReference type="ARBA" id="ARBA00006484"/>
    </source>
</evidence>
<dbReference type="EMBL" id="JAESVB010000001">
    <property type="protein sequence ID" value="MCB8874190.1"/>
    <property type="molecule type" value="Genomic_DNA"/>
</dbReference>
<accession>A0A963YQ20</accession>
<evidence type="ECO:0000313" key="4">
    <source>
        <dbReference type="EMBL" id="MCB8874190.1"/>
    </source>
</evidence>
<comment type="similarity">
    <text evidence="1 3">Belongs to the short-chain dehydrogenases/reductases (SDR) family.</text>
</comment>
<organism evidence="4 5">
    <name type="scientific">Acidisoma silvae</name>
    <dbReference type="NCBI Taxonomy" id="2802396"/>
    <lineage>
        <taxon>Bacteria</taxon>
        <taxon>Pseudomonadati</taxon>
        <taxon>Pseudomonadota</taxon>
        <taxon>Alphaproteobacteria</taxon>
        <taxon>Acetobacterales</taxon>
        <taxon>Acidocellaceae</taxon>
        <taxon>Acidisoma</taxon>
    </lineage>
</organism>
<dbReference type="InterPro" id="IPR036291">
    <property type="entry name" value="NAD(P)-bd_dom_sf"/>
</dbReference>
<dbReference type="SUPFAM" id="SSF51735">
    <property type="entry name" value="NAD(P)-binding Rossmann-fold domains"/>
    <property type="match status" value="1"/>
</dbReference>
<dbReference type="PRINTS" id="PR00081">
    <property type="entry name" value="GDHRDH"/>
</dbReference>
<dbReference type="Gene3D" id="3.40.50.720">
    <property type="entry name" value="NAD(P)-binding Rossmann-like Domain"/>
    <property type="match status" value="1"/>
</dbReference>
<dbReference type="PANTHER" id="PTHR24320">
    <property type="entry name" value="RETINOL DEHYDROGENASE"/>
    <property type="match status" value="1"/>
</dbReference>
<dbReference type="Pfam" id="PF00106">
    <property type="entry name" value="adh_short"/>
    <property type="match status" value="1"/>
</dbReference>
<reference evidence="4" key="1">
    <citation type="journal article" date="2021" name="Microorganisms">
        <title>Acidisoma silvae sp. nov. and Acidisomacellulosilytica sp. nov., Two Acidophilic Bacteria Isolated from Decaying Wood, Hydrolyzing Cellulose and Producing Poly-3-hydroxybutyrate.</title>
        <authorList>
            <person name="Mieszkin S."/>
            <person name="Pouder E."/>
            <person name="Uroz S."/>
            <person name="Simon-Colin C."/>
            <person name="Alain K."/>
        </authorList>
    </citation>
    <scope>NUCLEOTIDE SEQUENCE</scope>
    <source>
        <strain evidence="4">HW T2.11</strain>
    </source>
</reference>
<dbReference type="GO" id="GO:0016491">
    <property type="term" value="F:oxidoreductase activity"/>
    <property type="evidence" value="ECO:0007669"/>
    <property type="project" value="UniProtKB-KW"/>
</dbReference>
<keyword evidence="5" id="KW-1185">Reference proteome</keyword>